<gene>
    <name evidence="2" type="ORF">QQ008_20170</name>
</gene>
<feature type="transmembrane region" description="Helical" evidence="1">
    <location>
        <begin position="72"/>
        <end position="97"/>
    </location>
</feature>
<feature type="transmembrane region" description="Helical" evidence="1">
    <location>
        <begin position="103"/>
        <end position="127"/>
    </location>
</feature>
<sequence length="134" mass="15368">MNTKKTIIAVVVAFLLSNVLTTIWYTITDTSNYVPFRREEINYGLLVLNHLIYAGLLVYLFPVYYEKYLKRSYAFVFGCVTAAIMFIPQALVVRAIWTVDVNLMFFLNTVAHLLIGGIIGWVISFIYGKRTVRA</sequence>
<evidence type="ECO:0000313" key="2">
    <source>
        <dbReference type="EMBL" id="MDN5203717.1"/>
    </source>
</evidence>
<reference evidence="2" key="1">
    <citation type="submission" date="2023-06" db="EMBL/GenBank/DDBJ databases">
        <title>Genomic of Parafulvivirga corallium.</title>
        <authorList>
            <person name="Wang G."/>
        </authorList>
    </citation>
    <scope>NUCLEOTIDE SEQUENCE</scope>
    <source>
        <strain evidence="2">BMA10</strain>
    </source>
</reference>
<accession>A0ABT8KUT3</accession>
<keyword evidence="1" id="KW-1133">Transmembrane helix</keyword>
<comment type="caution">
    <text evidence="2">The sequence shown here is derived from an EMBL/GenBank/DDBJ whole genome shotgun (WGS) entry which is preliminary data.</text>
</comment>
<feature type="transmembrane region" description="Helical" evidence="1">
    <location>
        <begin position="7"/>
        <end position="27"/>
    </location>
</feature>
<dbReference type="RefSeq" id="WP_346753740.1">
    <property type="nucleotide sequence ID" value="NZ_JAUJEA010000008.1"/>
</dbReference>
<protein>
    <submittedName>
        <fullName evidence="2">Uncharacterized protein</fullName>
    </submittedName>
</protein>
<keyword evidence="3" id="KW-1185">Reference proteome</keyword>
<keyword evidence="1" id="KW-0812">Transmembrane</keyword>
<proteinExistence type="predicted"/>
<evidence type="ECO:0000256" key="1">
    <source>
        <dbReference type="SAM" id="Phobius"/>
    </source>
</evidence>
<dbReference type="Proteomes" id="UP001172082">
    <property type="component" value="Unassembled WGS sequence"/>
</dbReference>
<evidence type="ECO:0000313" key="3">
    <source>
        <dbReference type="Proteomes" id="UP001172082"/>
    </source>
</evidence>
<organism evidence="2 3">
    <name type="scientific">Splendidivirga corallicola</name>
    <dbReference type="NCBI Taxonomy" id="3051826"/>
    <lineage>
        <taxon>Bacteria</taxon>
        <taxon>Pseudomonadati</taxon>
        <taxon>Bacteroidota</taxon>
        <taxon>Cytophagia</taxon>
        <taxon>Cytophagales</taxon>
        <taxon>Splendidivirgaceae</taxon>
        <taxon>Splendidivirga</taxon>
    </lineage>
</organism>
<dbReference type="EMBL" id="JAUJEA010000008">
    <property type="protein sequence ID" value="MDN5203717.1"/>
    <property type="molecule type" value="Genomic_DNA"/>
</dbReference>
<feature type="transmembrane region" description="Helical" evidence="1">
    <location>
        <begin position="47"/>
        <end position="65"/>
    </location>
</feature>
<name>A0ABT8KUT3_9BACT</name>
<keyword evidence="1" id="KW-0472">Membrane</keyword>